<organism evidence="2 3">
    <name type="scientific">Alkaliphilus pronyensis</name>
    <dbReference type="NCBI Taxonomy" id="1482732"/>
    <lineage>
        <taxon>Bacteria</taxon>
        <taxon>Bacillati</taxon>
        <taxon>Bacillota</taxon>
        <taxon>Clostridia</taxon>
        <taxon>Peptostreptococcales</taxon>
        <taxon>Natronincolaceae</taxon>
        <taxon>Alkaliphilus</taxon>
    </lineage>
</organism>
<dbReference type="Pfam" id="PF07009">
    <property type="entry name" value="NusG_II"/>
    <property type="match status" value="1"/>
</dbReference>
<protein>
    <submittedName>
        <fullName evidence="2">NusG domain II-containing protein</fullName>
    </submittedName>
</protein>
<keyword evidence="3" id="KW-1185">Reference proteome</keyword>
<keyword evidence="1" id="KW-0812">Transmembrane</keyword>
<evidence type="ECO:0000313" key="2">
    <source>
        <dbReference type="EMBL" id="KAB3539700.1"/>
    </source>
</evidence>
<feature type="transmembrane region" description="Helical" evidence="1">
    <location>
        <begin position="12"/>
        <end position="30"/>
    </location>
</feature>
<reference evidence="2 3" key="1">
    <citation type="submission" date="2019-10" db="EMBL/GenBank/DDBJ databases">
        <title>Alkaliphilus serpentinus sp. nov. and Alkaliphilus pronyensis sp. nov., two novel anaerobic alkaliphilic species isolated from the serpentinized-hosted hydrothermal field of the Prony Bay (New Caledonia).</title>
        <authorList>
            <person name="Postec A."/>
        </authorList>
    </citation>
    <scope>NUCLEOTIDE SEQUENCE [LARGE SCALE GENOMIC DNA]</scope>
    <source>
        <strain evidence="2 3">LacV</strain>
    </source>
</reference>
<evidence type="ECO:0000313" key="3">
    <source>
        <dbReference type="Proteomes" id="UP000432715"/>
    </source>
</evidence>
<dbReference type="InterPro" id="IPR038690">
    <property type="entry name" value="NusG_2_sf"/>
</dbReference>
<gene>
    <name evidence="2" type="ORF">F8154_00675</name>
</gene>
<keyword evidence="1" id="KW-1133">Transmembrane helix</keyword>
<dbReference type="AlphaFoldDB" id="A0A6I0FA53"/>
<accession>A0A6I0FA53</accession>
<proteinExistence type="predicted"/>
<sequence length="137" mass="15420">MKLMTTADKILIVSIIIIGIVSMFTIPLLFTEAIEDKIIAVNLDGEVIHRFPLTNSPESEYIVFPFEFEGKVYEGTLELKDGAVMLHRLPEEIVPLSIHTDMGWISESYQVIIALPVRLSISIEASQPDEELDIISY</sequence>
<dbReference type="RefSeq" id="WP_151859660.1">
    <property type="nucleotide sequence ID" value="NZ_WBZC01000002.1"/>
</dbReference>
<dbReference type="EMBL" id="WBZC01000002">
    <property type="protein sequence ID" value="KAB3539700.1"/>
    <property type="molecule type" value="Genomic_DNA"/>
</dbReference>
<dbReference type="OrthoDB" id="47603at2"/>
<keyword evidence="1" id="KW-0472">Membrane</keyword>
<dbReference type="Gene3D" id="2.60.320.10">
    <property type="entry name" value="N-utilization substance G protein NusG, insert domain"/>
    <property type="match status" value="1"/>
</dbReference>
<comment type="caution">
    <text evidence="2">The sequence shown here is derived from an EMBL/GenBank/DDBJ whole genome shotgun (WGS) entry which is preliminary data.</text>
</comment>
<name>A0A6I0FA53_9FIRM</name>
<evidence type="ECO:0000256" key="1">
    <source>
        <dbReference type="SAM" id="Phobius"/>
    </source>
</evidence>
<dbReference type="Proteomes" id="UP000432715">
    <property type="component" value="Unassembled WGS sequence"/>
</dbReference>